<protein>
    <submittedName>
        <fullName evidence="2">Uncharacterized protein</fullName>
    </submittedName>
</protein>
<evidence type="ECO:0000313" key="2">
    <source>
        <dbReference type="EMBL" id="XCI77359.1"/>
    </source>
</evidence>
<feature type="compositionally biased region" description="Polar residues" evidence="1">
    <location>
        <begin position="1"/>
        <end position="25"/>
    </location>
</feature>
<reference evidence="2" key="1">
    <citation type="submission" date="2024-03" db="EMBL/GenBank/DDBJ databases">
        <authorList>
            <person name="Chantapakul B."/>
            <person name="Wang S."/>
        </authorList>
    </citation>
    <scope>NUCLEOTIDE SEQUENCE</scope>
</reference>
<dbReference type="EMBL" id="PP429226">
    <property type="protein sequence ID" value="XCI77359.1"/>
    <property type="molecule type" value="Genomic_DNA"/>
</dbReference>
<sequence length="35" mass="3851">MISMPTTTRTLATTVNMTSTQTSSHSETRELLLPL</sequence>
<accession>A0AAU8HXL8</accession>
<gene>
    <name evidence="2" type="ORF">LDCGVIBL_CDS0001</name>
</gene>
<feature type="compositionally biased region" description="Basic and acidic residues" evidence="1">
    <location>
        <begin position="26"/>
        <end position="35"/>
    </location>
</feature>
<organism evidence="2">
    <name type="scientific">Rhizobium phage LG08</name>
    <dbReference type="NCBI Taxonomy" id="3129229"/>
    <lineage>
        <taxon>Viruses</taxon>
        <taxon>Duplodnaviria</taxon>
        <taxon>Heunggongvirae</taxon>
        <taxon>Uroviricota</taxon>
        <taxon>Caudoviricetes</taxon>
    </lineage>
</organism>
<proteinExistence type="predicted"/>
<evidence type="ECO:0000256" key="1">
    <source>
        <dbReference type="SAM" id="MobiDB-lite"/>
    </source>
</evidence>
<feature type="region of interest" description="Disordered" evidence="1">
    <location>
        <begin position="1"/>
        <end position="35"/>
    </location>
</feature>
<name>A0AAU8HXL8_9CAUD</name>